<dbReference type="PANTHER" id="PTHR33452:SF1">
    <property type="entry name" value="INNER MEMBRANE PROTEIN YPHA-RELATED"/>
    <property type="match status" value="1"/>
</dbReference>
<evidence type="ECO:0000256" key="6">
    <source>
        <dbReference type="ARBA" id="ARBA00023136"/>
    </source>
</evidence>
<feature type="transmembrane region" description="Helical" evidence="7">
    <location>
        <begin position="12"/>
        <end position="31"/>
    </location>
</feature>
<evidence type="ECO:0000313" key="8">
    <source>
        <dbReference type="EMBL" id="QNK02786.1"/>
    </source>
</evidence>
<keyword evidence="3" id="KW-1003">Cell membrane</keyword>
<evidence type="ECO:0000256" key="5">
    <source>
        <dbReference type="ARBA" id="ARBA00022989"/>
    </source>
</evidence>
<dbReference type="PANTHER" id="PTHR33452">
    <property type="entry name" value="OXIDOREDUCTASE CATD-RELATED"/>
    <property type="match status" value="1"/>
</dbReference>
<evidence type="ECO:0000256" key="7">
    <source>
        <dbReference type="SAM" id="Phobius"/>
    </source>
</evidence>
<comment type="subcellular location">
    <subcellularLocation>
        <location evidence="1">Cell membrane</location>
        <topology evidence="1">Multi-pass membrane protein</topology>
    </subcellularLocation>
</comment>
<reference evidence="8 9" key="1">
    <citation type="submission" date="2020-08" db="EMBL/GenBank/DDBJ databases">
        <title>Dyella sp. G9 isolated from forest soil.</title>
        <authorList>
            <person name="Fu J."/>
            <person name="Qiu L."/>
        </authorList>
    </citation>
    <scope>NUCLEOTIDE SEQUENCE [LARGE SCALE GENOMIC DNA]</scope>
    <source>
        <strain evidence="8 9">G9</strain>
    </source>
</reference>
<feature type="transmembrane region" description="Helical" evidence="7">
    <location>
        <begin position="51"/>
        <end position="72"/>
    </location>
</feature>
<feature type="transmembrane region" description="Helical" evidence="7">
    <location>
        <begin position="79"/>
        <end position="98"/>
    </location>
</feature>
<dbReference type="EMBL" id="CP060412">
    <property type="protein sequence ID" value="QNK02786.1"/>
    <property type="molecule type" value="Genomic_DNA"/>
</dbReference>
<keyword evidence="9" id="KW-1185">Reference proteome</keyword>
<keyword evidence="4 7" id="KW-0812">Transmembrane</keyword>
<evidence type="ECO:0000256" key="1">
    <source>
        <dbReference type="ARBA" id="ARBA00004651"/>
    </source>
</evidence>
<evidence type="ECO:0000256" key="2">
    <source>
        <dbReference type="ARBA" id="ARBA00006679"/>
    </source>
</evidence>
<organism evidence="8 9">
    <name type="scientific">Dyella telluris</name>
    <dbReference type="NCBI Taxonomy" id="2763498"/>
    <lineage>
        <taxon>Bacteria</taxon>
        <taxon>Pseudomonadati</taxon>
        <taxon>Pseudomonadota</taxon>
        <taxon>Gammaproteobacteria</taxon>
        <taxon>Lysobacterales</taxon>
        <taxon>Rhodanobacteraceae</taxon>
        <taxon>Dyella</taxon>
    </lineage>
</organism>
<dbReference type="InterPro" id="IPR051907">
    <property type="entry name" value="DoxX-like_oxidoreductase"/>
</dbReference>
<protein>
    <submittedName>
        <fullName evidence="8">DoxX family protein</fullName>
    </submittedName>
</protein>
<comment type="similarity">
    <text evidence="2">Belongs to the DoxX family.</text>
</comment>
<keyword evidence="6 7" id="KW-0472">Membrane</keyword>
<dbReference type="InterPro" id="IPR032808">
    <property type="entry name" value="DoxX"/>
</dbReference>
<evidence type="ECO:0000256" key="3">
    <source>
        <dbReference type="ARBA" id="ARBA00022475"/>
    </source>
</evidence>
<dbReference type="Proteomes" id="UP000515873">
    <property type="component" value="Chromosome"/>
</dbReference>
<accession>A0A7G8Q7M8</accession>
<dbReference type="Pfam" id="PF07681">
    <property type="entry name" value="DoxX"/>
    <property type="match status" value="1"/>
</dbReference>
<name>A0A7G8Q7M8_9GAMM</name>
<dbReference type="RefSeq" id="WP_187058216.1">
    <property type="nucleotide sequence ID" value="NZ_CP060412.1"/>
</dbReference>
<proteinExistence type="inferred from homology"/>
<gene>
    <name evidence="8" type="ORF">H8F01_06570</name>
</gene>
<evidence type="ECO:0000256" key="4">
    <source>
        <dbReference type="ARBA" id="ARBA00022692"/>
    </source>
</evidence>
<dbReference type="KEGG" id="dtl:H8F01_06570"/>
<feature type="transmembrane region" description="Helical" evidence="7">
    <location>
        <begin position="110"/>
        <end position="128"/>
    </location>
</feature>
<keyword evidence="5 7" id="KW-1133">Transmembrane helix</keyword>
<dbReference type="GO" id="GO:0005886">
    <property type="term" value="C:plasma membrane"/>
    <property type="evidence" value="ECO:0007669"/>
    <property type="project" value="UniProtKB-SubCell"/>
</dbReference>
<dbReference type="AlphaFoldDB" id="A0A7G8Q7M8"/>
<evidence type="ECO:0000313" key="9">
    <source>
        <dbReference type="Proteomes" id="UP000515873"/>
    </source>
</evidence>
<sequence>MKSLLNAEWGRDGIVLLSRVLLMLLFLIFGWEKLTEFDQTTALFTHMGVPLPAVATVIAIAAEVGGGLALALGVFTRPMAVLMAVYTLATSVLGHHYWNLAGSERFLAEIAFYKNVCIVGGLMLLYLIGPGRYSVDRKLGIA</sequence>